<evidence type="ECO:0000313" key="4">
    <source>
        <dbReference type="EMBL" id="COW73300.1"/>
    </source>
</evidence>
<dbReference type="EMBL" id="CFOE01000158">
    <property type="protein sequence ID" value="CFE39163.1"/>
    <property type="molecule type" value="Genomic_DNA"/>
</dbReference>
<proteinExistence type="predicted"/>
<evidence type="ECO:0000313" key="2">
    <source>
        <dbReference type="EMBL" id="CFE39163.1"/>
    </source>
</evidence>
<sequence>MGVLSAAVQKDHPRRRAAPAQRADGSRLDPLDFRQWTIDTGLLSVLSQQGKLVQSGQFVVR</sequence>
<accession>A0A655JCU4</accession>
<dbReference type="Proteomes" id="UP000045842">
    <property type="component" value="Unassembled WGS sequence"/>
</dbReference>
<evidence type="ECO:0000313" key="3">
    <source>
        <dbReference type="EMBL" id="COU75274.1"/>
    </source>
</evidence>
<evidence type="ECO:0000256" key="1">
    <source>
        <dbReference type="SAM" id="MobiDB-lite"/>
    </source>
</evidence>
<gene>
    <name evidence="3" type="ORF">ERS007679_00299</name>
    <name evidence="2" type="ORF">ERS007681_01535</name>
    <name evidence="4" type="ORF">ERS007741_03041</name>
</gene>
<evidence type="ECO:0000313" key="7">
    <source>
        <dbReference type="Proteomes" id="UP000048600"/>
    </source>
</evidence>
<dbReference type="AlphaFoldDB" id="A0A655JCU4"/>
<dbReference type="Proteomes" id="UP000048289">
    <property type="component" value="Unassembled WGS sequence"/>
</dbReference>
<dbReference type="EMBL" id="CSAD01000019">
    <property type="protein sequence ID" value="COU75274.1"/>
    <property type="molecule type" value="Genomic_DNA"/>
</dbReference>
<organism evidence="4 7">
    <name type="scientific">Mycobacterium tuberculosis</name>
    <dbReference type="NCBI Taxonomy" id="1773"/>
    <lineage>
        <taxon>Bacteria</taxon>
        <taxon>Bacillati</taxon>
        <taxon>Actinomycetota</taxon>
        <taxon>Actinomycetes</taxon>
        <taxon>Mycobacteriales</taxon>
        <taxon>Mycobacteriaceae</taxon>
        <taxon>Mycobacterium</taxon>
        <taxon>Mycobacterium tuberculosis complex</taxon>
    </lineage>
</organism>
<evidence type="ECO:0000313" key="5">
    <source>
        <dbReference type="Proteomes" id="UP000045842"/>
    </source>
</evidence>
<feature type="region of interest" description="Disordered" evidence="1">
    <location>
        <begin position="1"/>
        <end position="26"/>
    </location>
</feature>
<evidence type="ECO:0000313" key="6">
    <source>
        <dbReference type="Proteomes" id="UP000048289"/>
    </source>
</evidence>
<dbReference type="EMBL" id="CHKL01000413">
    <property type="protein sequence ID" value="COW73300.1"/>
    <property type="molecule type" value="Genomic_DNA"/>
</dbReference>
<dbReference type="Proteomes" id="UP000048600">
    <property type="component" value="Unassembled WGS sequence"/>
</dbReference>
<reference evidence="5 6" key="1">
    <citation type="submission" date="2015-03" db="EMBL/GenBank/DDBJ databases">
        <authorList>
            <consortium name="Pathogen Informatics"/>
        </authorList>
    </citation>
    <scope>NUCLEOTIDE SEQUENCE [LARGE SCALE GENOMIC DNA]</scope>
    <source>
        <strain evidence="3 5">G09801536</strain>
        <strain evidence="2 6">G09901357</strain>
        <strain evidence="4 7">P00601463</strain>
    </source>
</reference>
<name>A0A655JCU4_MYCTX</name>
<protein>
    <submittedName>
        <fullName evidence="4">Uncharacterized protein</fullName>
    </submittedName>
</protein>